<dbReference type="PANTHER" id="PTHR42691:SF1">
    <property type="entry name" value="ASPARTATE AMINOTRANSFERASE YHDR-RELATED"/>
    <property type="match status" value="1"/>
</dbReference>
<keyword evidence="4" id="KW-1185">Reference proteome</keyword>
<evidence type="ECO:0000313" key="3">
    <source>
        <dbReference type="EMBL" id="EIC01238.1"/>
    </source>
</evidence>
<sequence length="397" mass="43049">MIAQYMKELMGSRSASAIRRMFEEGIALKKVHGEENVFDFSLGNPDLDPPEKVLAAIEEVARDRAHGAHGYMPNAGYGWVRDEMARKVSSEQGVEVGGQNVVMTVGAASALNCVLKAVVNPGDEVVVPAPFFAEYRNYVRNHGGVLVEVPPGDGFSLDVGAIGARLTERTAAVLINSPNNPTGRVYRRGEIESLAEVLRKHAESCSRAPLLVCDEPYRAITYDGAVVAPAFQCYDDSVVVTSFAKDLSLPGERLGYVAVSPRCSFASELVGAVTFSLRVLGCVNAPAFFQKVVAKSWDAEVDYSSYERRRDLLMEILDRVGIEYARPEGAFYLFCKVPGRFSGGDAEFCDLLKKHLVLCAPGAGFGGPGWFRLAYCVPESTIVNSERAFRAAVAEIG</sequence>
<dbReference type="EC" id="2.6.1.-" evidence="1"/>
<comment type="similarity">
    <text evidence="1">Belongs to the class-I pyridoxal-phosphate-dependent aminotransferase family.</text>
</comment>
<dbReference type="Proteomes" id="UP000003571">
    <property type="component" value="Unassembled WGS sequence"/>
</dbReference>
<gene>
    <name evidence="3" type="ORF">TresaDRAFT_0375</name>
</gene>
<accession>H7EMF3</accession>
<evidence type="ECO:0000256" key="1">
    <source>
        <dbReference type="RuleBase" id="RU000481"/>
    </source>
</evidence>
<dbReference type="InterPro" id="IPR015422">
    <property type="entry name" value="PyrdxlP-dep_Trfase_small"/>
</dbReference>
<comment type="cofactor">
    <cofactor evidence="1">
        <name>pyridoxal 5'-phosphate</name>
        <dbReference type="ChEBI" id="CHEBI:597326"/>
    </cofactor>
</comment>
<dbReference type="PROSITE" id="PS00105">
    <property type="entry name" value="AA_TRANSFER_CLASS_1"/>
    <property type="match status" value="1"/>
</dbReference>
<dbReference type="InterPro" id="IPR015421">
    <property type="entry name" value="PyrdxlP-dep_Trfase_major"/>
</dbReference>
<protein>
    <recommendedName>
        <fullName evidence="1">Aminotransferase</fullName>
        <ecNumber evidence="1">2.6.1.-</ecNumber>
    </recommendedName>
</protein>
<dbReference type="EMBL" id="AGRW01000051">
    <property type="protein sequence ID" value="EIC01238.1"/>
    <property type="molecule type" value="Genomic_DNA"/>
</dbReference>
<evidence type="ECO:0000313" key="4">
    <source>
        <dbReference type="Proteomes" id="UP000003571"/>
    </source>
</evidence>
<dbReference type="STRING" id="907348.TresaDRAFT_0375"/>
<dbReference type="PATRIC" id="fig|907348.3.peg.2132"/>
<comment type="caution">
    <text evidence="3">The sequence shown here is derived from an EMBL/GenBank/DDBJ whole genome shotgun (WGS) entry which is preliminary data.</text>
</comment>
<evidence type="ECO:0000259" key="2">
    <source>
        <dbReference type="Pfam" id="PF00155"/>
    </source>
</evidence>
<dbReference type="NCBIfam" id="NF005305">
    <property type="entry name" value="PRK06836.1"/>
    <property type="match status" value="1"/>
</dbReference>
<dbReference type="RefSeq" id="WP_002705475.1">
    <property type="nucleotide sequence ID" value="NZ_AGRW01000051.1"/>
</dbReference>
<dbReference type="InterPro" id="IPR015424">
    <property type="entry name" value="PyrdxlP-dep_Trfase"/>
</dbReference>
<reference evidence="3 4" key="1">
    <citation type="submission" date="2011-09" db="EMBL/GenBank/DDBJ databases">
        <title>The draft genome of Treponema saccharophilum DSM 2985.</title>
        <authorList>
            <consortium name="US DOE Joint Genome Institute (JGI-PGF)"/>
            <person name="Lucas S."/>
            <person name="Copeland A."/>
            <person name="Lapidus A."/>
            <person name="Glavina del Rio T."/>
            <person name="Dalin E."/>
            <person name="Tice H."/>
            <person name="Bruce D."/>
            <person name="Goodwin L."/>
            <person name="Pitluck S."/>
            <person name="Peters L."/>
            <person name="Kyrpides N."/>
            <person name="Mavromatis K."/>
            <person name="Ivanova N."/>
            <person name="Markowitz V."/>
            <person name="Cheng J.-F."/>
            <person name="Hugenholtz P."/>
            <person name="Woyke T."/>
            <person name="Wu D."/>
            <person name="Gronow S."/>
            <person name="Wellnitz S."/>
            <person name="Brambilla E."/>
            <person name="Klenk H.-P."/>
            <person name="Eisen J.A."/>
        </authorList>
    </citation>
    <scope>NUCLEOTIDE SEQUENCE [LARGE SCALE GENOMIC DNA]</scope>
    <source>
        <strain evidence="3 4">DSM 2985</strain>
    </source>
</reference>
<dbReference type="CDD" id="cd00609">
    <property type="entry name" value="AAT_like"/>
    <property type="match status" value="1"/>
</dbReference>
<dbReference type="GO" id="GO:0008483">
    <property type="term" value="F:transaminase activity"/>
    <property type="evidence" value="ECO:0007669"/>
    <property type="project" value="UniProtKB-KW"/>
</dbReference>
<dbReference type="InterPro" id="IPR004839">
    <property type="entry name" value="Aminotransferase_I/II_large"/>
</dbReference>
<dbReference type="GO" id="GO:0030170">
    <property type="term" value="F:pyridoxal phosphate binding"/>
    <property type="evidence" value="ECO:0007669"/>
    <property type="project" value="InterPro"/>
</dbReference>
<dbReference type="PANTHER" id="PTHR42691">
    <property type="entry name" value="ASPARTATE AMINOTRANSFERASE YHDR-RELATED"/>
    <property type="match status" value="1"/>
</dbReference>
<dbReference type="InterPro" id="IPR004838">
    <property type="entry name" value="NHTrfase_class1_PyrdxlP-BS"/>
</dbReference>
<organism evidence="3 4">
    <name type="scientific">Treponema saccharophilum DSM 2985</name>
    <dbReference type="NCBI Taxonomy" id="907348"/>
    <lineage>
        <taxon>Bacteria</taxon>
        <taxon>Pseudomonadati</taxon>
        <taxon>Spirochaetota</taxon>
        <taxon>Spirochaetia</taxon>
        <taxon>Spirochaetales</taxon>
        <taxon>Treponemataceae</taxon>
        <taxon>Treponema</taxon>
    </lineage>
</organism>
<dbReference type="Gene3D" id="3.90.1150.10">
    <property type="entry name" value="Aspartate Aminotransferase, domain 1"/>
    <property type="match status" value="2"/>
</dbReference>
<keyword evidence="1 3" id="KW-0032">Aminotransferase</keyword>
<dbReference type="AlphaFoldDB" id="H7EMF3"/>
<dbReference type="SUPFAM" id="SSF53383">
    <property type="entry name" value="PLP-dependent transferases"/>
    <property type="match status" value="1"/>
</dbReference>
<name>H7EMF3_9SPIR</name>
<dbReference type="Gene3D" id="3.40.640.10">
    <property type="entry name" value="Type I PLP-dependent aspartate aminotransferase-like (Major domain)"/>
    <property type="match status" value="1"/>
</dbReference>
<proteinExistence type="inferred from homology"/>
<dbReference type="Pfam" id="PF00155">
    <property type="entry name" value="Aminotran_1_2"/>
    <property type="match status" value="1"/>
</dbReference>
<dbReference type="eggNOG" id="COG0436">
    <property type="taxonomic scope" value="Bacteria"/>
</dbReference>
<keyword evidence="1 3" id="KW-0808">Transferase</keyword>
<feature type="domain" description="Aminotransferase class I/classII large" evidence="2">
    <location>
        <begin position="36"/>
        <end position="381"/>
    </location>
</feature>